<protein>
    <submittedName>
        <fullName evidence="1">Uncharacterized protein</fullName>
    </submittedName>
</protein>
<dbReference type="Proteomes" id="UP000199032">
    <property type="component" value="Unassembled WGS sequence"/>
</dbReference>
<sequence>MEYEKWRDDIFGQPVGSDPVMLDLLPETYSVSPDEHFAHIDRALSDPQIHELFNSDQIGTGLQLIYSNSCSDICFCYINAGDEARRVSGIAKLNDLYAKYFDRYCLSPVGSIGNDHLNGGIGYLCYMLWDLFVLYPGNASPAMVSAALGVMSNALQMKNDNCIVSAIHGLGHWATDVPRAPQVLRQWLRKPTTTNPTVISYAKEATTGCIL</sequence>
<evidence type="ECO:0000313" key="2">
    <source>
        <dbReference type="Proteomes" id="UP000199032"/>
    </source>
</evidence>
<name>A0A0S4LCN4_9BACT</name>
<evidence type="ECO:0000313" key="1">
    <source>
        <dbReference type="EMBL" id="CUS35473.1"/>
    </source>
</evidence>
<dbReference type="OrthoDB" id="7631126at2"/>
<dbReference type="AlphaFoldDB" id="A0A0S4LCN4"/>
<dbReference type="STRING" id="1742972.COMA1_20297"/>
<keyword evidence="2" id="KW-1185">Reference proteome</keyword>
<accession>A0A0S4LCN4</accession>
<dbReference type="RefSeq" id="WP_090747826.1">
    <property type="nucleotide sequence ID" value="NZ_CZQA01000008.1"/>
</dbReference>
<reference evidence="1 2" key="1">
    <citation type="submission" date="2015-10" db="EMBL/GenBank/DDBJ databases">
        <authorList>
            <person name="Gilbert D.G."/>
        </authorList>
    </citation>
    <scope>NUCLEOTIDE SEQUENCE [LARGE SCALE GENOMIC DNA]</scope>
    <source>
        <strain evidence="1">COMA1</strain>
    </source>
</reference>
<dbReference type="EMBL" id="CZQA01000008">
    <property type="protein sequence ID" value="CUS35473.1"/>
    <property type="molecule type" value="Genomic_DNA"/>
</dbReference>
<organism evidence="1 2">
    <name type="scientific">Candidatus Nitrospira nitrosa</name>
    <dbReference type="NCBI Taxonomy" id="1742972"/>
    <lineage>
        <taxon>Bacteria</taxon>
        <taxon>Pseudomonadati</taxon>
        <taxon>Nitrospirota</taxon>
        <taxon>Nitrospiria</taxon>
        <taxon>Nitrospirales</taxon>
        <taxon>Nitrospiraceae</taxon>
        <taxon>Nitrospira</taxon>
    </lineage>
</organism>
<gene>
    <name evidence="1" type="ORF">COMA1_20297</name>
</gene>
<proteinExistence type="predicted"/>